<evidence type="ECO:0000313" key="2">
    <source>
        <dbReference type="EMBL" id="VAW06463.1"/>
    </source>
</evidence>
<keyword evidence="1" id="KW-1133">Transmembrane helix</keyword>
<organism evidence="2">
    <name type="scientific">hydrothermal vent metagenome</name>
    <dbReference type="NCBI Taxonomy" id="652676"/>
    <lineage>
        <taxon>unclassified sequences</taxon>
        <taxon>metagenomes</taxon>
        <taxon>ecological metagenomes</taxon>
    </lineage>
</organism>
<gene>
    <name evidence="2" type="ORF">MNBD_ACTINO02-91</name>
</gene>
<evidence type="ECO:0000256" key="1">
    <source>
        <dbReference type="SAM" id="Phobius"/>
    </source>
</evidence>
<dbReference type="EMBL" id="UOEK01000354">
    <property type="protein sequence ID" value="VAW06463.1"/>
    <property type="molecule type" value="Genomic_DNA"/>
</dbReference>
<feature type="transmembrane region" description="Helical" evidence="1">
    <location>
        <begin position="191"/>
        <end position="215"/>
    </location>
</feature>
<keyword evidence="1" id="KW-0472">Membrane</keyword>
<dbReference type="AlphaFoldDB" id="A0A3B0SQP3"/>
<keyword evidence="1" id="KW-0812">Transmembrane</keyword>
<protein>
    <submittedName>
        <fullName evidence="2">Uncharacterized protein</fullName>
    </submittedName>
</protein>
<sequence>MKKFVLAVLTGALVLGVVSPAGASVAGACSGQATIQGVTYTPANDTPSNPIILPNRNGVTIPYEGTVGFSNKNFSGEIGVTIAGVNVKIDDWKGVNDDDIRETKGDYALDDFYSQVDSMVPGGRVPGLWRLWVQNSADGGSCSAFAMVKIEGNPLSTPAGALTLILTLIAAGLLTRSLWVKVREGMVKQRIVLGVITGLVLGLGIGLLMFMYGLRTLDRTVLIYLPLFLAAIGLALARWGPMGRPLNM</sequence>
<proteinExistence type="predicted"/>
<feature type="transmembrane region" description="Helical" evidence="1">
    <location>
        <begin position="159"/>
        <end position="179"/>
    </location>
</feature>
<accession>A0A3B0SQP3</accession>
<dbReference type="PROSITE" id="PS51257">
    <property type="entry name" value="PROKAR_LIPOPROTEIN"/>
    <property type="match status" value="1"/>
</dbReference>
<name>A0A3B0SQP3_9ZZZZ</name>
<reference evidence="2" key="1">
    <citation type="submission" date="2018-06" db="EMBL/GenBank/DDBJ databases">
        <authorList>
            <person name="Zhirakovskaya E."/>
        </authorList>
    </citation>
    <scope>NUCLEOTIDE SEQUENCE</scope>
</reference>
<feature type="transmembrane region" description="Helical" evidence="1">
    <location>
        <begin position="221"/>
        <end position="239"/>
    </location>
</feature>